<protein>
    <submittedName>
        <fullName evidence="5">Arginase family protein</fullName>
    </submittedName>
</protein>
<comment type="similarity">
    <text evidence="1">Belongs to the arginase family. Agmatinase subfamily.</text>
</comment>
<dbReference type="RefSeq" id="WP_267031136.1">
    <property type="nucleotide sequence ID" value="NZ_JAIFZO010000002.1"/>
</dbReference>
<accession>A0ABT3VH46</accession>
<dbReference type="SUPFAM" id="SSF52768">
    <property type="entry name" value="Arginase/deacetylase"/>
    <property type="match status" value="1"/>
</dbReference>
<evidence type="ECO:0000313" key="5">
    <source>
        <dbReference type="EMBL" id="MCX4238881.1"/>
    </source>
</evidence>
<dbReference type="Proteomes" id="UP001165590">
    <property type="component" value="Unassembled WGS sequence"/>
</dbReference>
<proteinExistence type="inferred from homology"/>
<dbReference type="EMBL" id="JAIFZO010000002">
    <property type="protein sequence ID" value="MCX4238881.1"/>
    <property type="molecule type" value="Genomic_DNA"/>
</dbReference>
<gene>
    <name evidence="5" type="ORF">K3769_40140</name>
</gene>
<dbReference type="PIRSF" id="PIRSF036979">
    <property type="entry name" value="Arginase"/>
    <property type="match status" value="1"/>
</dbReference>
<keyword evidence="6" id="KW-1185">Reference proteome</keyword>
<dbReference type="InterPro" id="IPR020855">
    <property type="entry name" value="Ureohydrolase_Mn_BS"/>
</dbReference>
<keyword evidence="3 4" id="KW-0378">Hydrolase</keyword>
<keyword evidence="2" id="KW-0479">Metal-binding</keyword>
<name>A0ABT3VH46_9ACTN</name>
<evidence type="ECO:0000313" key="6">
    <source>
        <dbReference type="Proteomes" id="UP001165590"/>
    </source>
</evidence>
<dbReference type="InterPro" id="IPR023696">
    <property type="entry name" value="Ureohydrolase_dom_sf"/>
</dbReference>
<dbReference type="PROSITE" id="PS51409">
    <property type="entry name" value="ARGINASE_2"/>
    <property type="match status" value="1"/>
</dbReference>
<comment type="caution">
    <text evidence="5">The sequence shown here is derived from an EMBL/GenBank/DDBJ whole genome shotgun (WGS) entry which is preliminary data.</text>
</comment>
<sequence length="319" mass="33433">MTRAAVRPGAGALGLPAADVDALLSGALTADAVLLGLPSDAGVTSVPGQRHGPEIFRKLSPGHDWTVTDDGALGGVLDPLTGGPVLDGRRVFDLGDLGSVPLDPRVGRATYYRAVTGLAQRLAGTSATPLFIGGDHALSAPVATGLAAEHGPLHMVCFDAHCDYSSRPMPGLADITHGDFLGHLLQTGVLSGCDLYGVRTFLPASWGPFPPNLRCSYAYDFPEPADGEGTATYLSIDLDAIDPAEFPATGHPEAGGYRLRELLAAVEHVCRTRRVVAVDIVEALQDDRENRATSATISTLVMSCLRALLDDHQGATRRR</sequence>
<dbReference type="Pfam" id="PF00491">
    <property type="entry name" value="Arginase"/>
    <property type="match status" value="1"/>
</dbReference>
<dbReference type="InterPro" id="IPR006035">
    <property type="entry name" value="Ureohydrolase"/>
</dbReference>
<dbReference type="PROSITE" id="PS01053">
    <property type="entry name" value="ARGINASE_1"/>
    <property type="match status" value="1"/>
</dbReference>
<dbReference type="PANTHER" id="PTHR11358">
    <property type="entry name" value="ARGINASE/AGMATINASE"/>
    <property type="match status" value="1"/>
</dbReference>
<evidence type="ECO:0000256" key="1">
    <source>
        <dbReference type="ARBA" id="ARBA00009227"/>
    </source>
</evidence>
<evidence type="ECO:0000256" key="4">
    <source>
        <dbReference type="RuleBase" id="RU003684"/>
    </source>
</evidence>
<evidence type="ECO:0000256" key="2">
    <source>
        <dbReference type="ARBA" id="ARBA00022723"/>
    </source>
</evidence>
<evidence type="ECO:0000256" key="3">
    <source>
        <dbReference type="ARBA" id="ARBA00022801"/>
    </source>
</evidence>
<dbReference type="Gene3D" id="3.40.800.10">
    <property type="entry name" value="Ureohydrolase domain"/>
    <property type="match status" value="2"/>
</dbReference>
<reference evidence="5" key="1">
    <citation type="journal article" date="2022" name="bioRxiv">
        <title>Discovery and biosynthetic assessment of Streptomyces ortus sp nov. isolated from a deep-sea sponge.</title>
        <authorList>
            <person name="Williams S.E."/>
        </authorList>
    </citation>
    <scope>NUCLEOTIDE SEQUENCE</scope>
    <source>
        <strain evidence="5">A15ISP2-DRY2</strain>
    </source>
</reference>
<organism evidence="5 6">
    <name type="scientific">Streptomyces ortus</name>
    <dbReference type="NCBI Taxonomy" id="2867268"/>
    <lineage>
        <taxon>Bacteria</taxon>
        <taxon>Bacillati</taxon>
        <taxon>Actinomycetota</taxon>
        <taxon>Actinomycetes</taxon>
        <taxon>Kitasatosporales</taxon>
        <taxon>Streptomycetaceae</taxon>
        <taxon>Streptomyces</taxon>
    </lineage>
</organism>
<dbReference type="PANTHER" id="PTHR11358:SF26">
    <property type="entry name" value="GUANIDINO ACID HYDROLASE, MITOCHONDRIAL"/>
    <property type="match status" value="1"/>
</dbReference>